<organism evidence="1 2">
    <name type="scientific">Malus baccata</name>
    <name type="common">Siberian crab apple</name>
    <name type="synonym">Pyrus baccata</name>
    <dbReference type="NCBI Taxonomy" id="106549"/>
    <lineage>
        <taxon>Eukaryota</taxon>
        <taxon>Viridiplantae</taxon>
        <taxon>Streptophyta</taxon>
        <taxon>Embryophyta</taxon>
        <taxon>Tracheophyta</taxon>
        <taxon>Spermatophyta</taxon>
        <taxon>Magnoliopsida</taxon>
        <taxon>eudicotyledons</taxon>
        <taxon>Gunneridae</taxon>
        <taxon>Pentapetalae</taxon>
        <taxon>rosids</taxon>
        <taxon>fabids</taxon>
        <taxon>Rosales</taxon>
        <taxon>Rosaceae</taxon>
        <taxon>Amygdaloideae</taxon>
        <taxon>Maleae</taxon>
        <taxon>Malus</taxon>
    </lineage>
</organism>
<dbReference type="Proteomes" id="UP000315295">
    <property type="component" value="Unassembled WGS sequence"/>
</dbReference>
<evidence type="ECO:0000313" key="1">
    <source>
        <dbReference type="EMBL" id="TQD79570.1"/>
    </source>
</evidence>
<sequence length="95" mass="10823">MQKRLRYRFEGGPDGDYRVTIVWMIEWEVVEDRLKAEKWESGGESLALAEVAVSVVCEWGPSRSWEVPCRAGFGGSQLSRSLLSLQNFLKKSMVL</sequence>
<gene>
    <name evidence="1" type="ORF">C1H46_034873</name>
</gene>
<protein>
    <submittedName>
        <fullName evidence="1">Uncharacterized protein</fullName>
    </submittedName>
</protein>
<evidence type="ECO:0000313" key="2">
    <source>
        <dbReference type="Proteomes" id="UP000315295"/>
    </source>
</evidence>
<dbReference type="EMBL" id="VIEB01000851">
    <property type="protein sequence ID" value="TQD79570.1"/>
    <property type="molecule type" value="Genomic_DNA"/>
</dbReference>
<accession>A0A540KZD1</accession>
<dbReference type="AlphaFoldDB" id="A0A540KZD1"/>
<keyword evidence="2" id="KW-1185">Reference proteome</keyword>
<comment type="caution">
    <text evidence="1">The sequence shown here is derived from an EMBL/GenBank/DDBJ whole genome shotgun (WGS) entry which is preliminary data.</text>
</comment>
<reference evidence="1 2" key="1">
    <citation type="journal article" date="2019" name="G3 (Bethesda)">
        <title>Sequencing of a Wild Apple (Malus baccata) Genome Unravels the Differences Between Cultivated and Wild Apple Species Regarding Disease Resistance and Cold Tolerance.</title>
        <authorList>
            <person name="Chen X."/>
        </authorList>
    </citation>
    <scope>NUCLEOTIDE SEQUENCE [LARGE SCALE GENOMIC DNA]</scope>
    <source>
        <strain evidence="2">cv. Shandingzi</strain>
        <tissue evidence="1">Leaves</tissue>
    </source>
</reference>
<proteinExistence type="predicted"/>
<name>A0A540KZD1_MALBA</name>